<dbReference type="PANTHER" id="PTHR13832">
    <property type="entry name" value="PROTEIN PHOSPHATASE 2C"/>
    <property type="match status" value="1"/>
</dbReference>
<comment type="similarity">
    <text evidence="1">Belongs to the PP2C family.</text>
</comment>
<keyword evidence="4" id="KW-1185">Reference proteome</keyword>
<sequence>VLCKNGKGYRLTEKHDTSNSNERKRILQTGGQISKNKKYGLVDGRIQTTRGLGYLGDEMLKKCIIPFPYTASVPIDPSCQFLILASGGFWKVLSIQQVISISLQVLSFYSGSFEALSIIKRDKILFNLKNSF</sequence>
<organism evidence="3 4">
    <name type="scientific">Callorhinchus milii</name>
    <name type="common">Ghost shark</name>
    <dbReference type="NCBI Taxonomy" id="7868"/>
    <lineage>
        <taxon>Eukaryota</taxon>
        <taxon>Metazoa</taxon>
        <taxon>Chordata</taxon>
        <taxon>Craniata</taxon>
        <taxon>Vertebrata</taxon>
        <taxon>Chondrichthyes</taxon>
        <taxon>Holocephali</taxon>
        <taxon>Chimaeriformes</taxon>
        <taxon>Callorhinchidae</taxon>
        <taxon>Callorhinchus</taxon>
    </lineage>
</organism>
<dbReference type="CDD" id="cd00143">
    <property type="entry name" value="PP2Cc"/>
    <property type="match status" value="1"/>
</dbReference>
<reference evidence="3" key="4">
    <citation type="submission" date="2025-08" db="UniProtKB">
        <authorList>
            <consortium name="Ensembl"/>
        </authorList>
    </citation>
    <scope>IDENTIFICATION</scope>
</reference>
<dbReference type="InParanoid" id="A0A4W3KGI0"/>
<dbReference type="SUPFAM" id="SSF81606">
    <property type="entry name" value="PP2C-like"/>
    <property type="match status" value="1"/>
</dbReference>
<dbReference type="InterPro" id="IPR036457">
    <property type="entry name" value="PPM-type-like_dom_sf"/>
</dbReference>
<dbReference type="Gene3D" id="3.60.40.10">
    <property type="entry name" value="PPM-type phosphatase domain"/>
    <property type="match status" value="1"/>
</dbReference>
<proteinExistence type="inferred from homology"/>
<protein>
    <recommendedName>
        <fullName evidence="2">PPM-type phosphatase domain-containing protein</fullName>
    </recommendedName>
</protein>
<name>A0A4W3KGI0_CALMI</name>
<reference evidence="4" key="2">
    <citation type="journal article" date="2007" name="PLoS Biol.">
        <title>Survey sequencing and comparative analysis of the elephant shark (Callorhinchus milii) genome.</title>
        <authorList>
            <person name="Venkatesh B."/>
            <person name="Kirkness E.F."/>
            <person name="Loh Y.H."/>
            <person name="Halpern A.L."/>
            <person name="Lee A.P."/>
            <person name="Johnson J."/>
            <person name="Dandona N."/>
            <person name="Viswanathan L.D."/>
            <person name="Tay A."/>
            <person name="Venter J.C."/>
            <person name="Strausberg R.L."/>
            <person name="Brenner S."/>
        </authorList>
    </citation>
    <scope>NUCLEOTIDE SEQUENCE [LARGE SCALE GENOMIC DNA]</scope>
</reference>
<evidence type="ECO:0000313" key="4">
    <source>
        <dbReference type="Proteomes" id="UP000314986"/>
    </source>
</evidence>
<evidence type="ECO:0000259" key="2">
    <source>
        <dbReference type="PROSITE" id="PS51746"/>
    </source>
</evidence>
<dbReference type="Pfam" id="PF00481">
    <property type="entry name" value="PP2C"/>
    <property type="match status" value="1"/>
</dbReference>
<evidence type="ECO:0000313" key="3">
    <source>
        <dbReference type="Ensembl" id="ENSCMIP00000046065.1"/>
    </source>
</evidence>
<accession>A0A4W3KGI0</accession>
<dbReference type="STRING" id="7868.ENSCMIP00000046065"/>
<dbReference type="GO" id="GO:0004722">
    <property type="term" value="F:protein serine/threonine phosphatase activity"/>
    <property type="evidence" value="ECO:0007669"/>
    <property type="project" value="InterPro"/>
</dbReference>
<dbReference type="PROSITE" id="PS51746">
    <property type="entry name" value="PPM_2"/>
    <property type="match status" value="1"/>
</dbReference>
<feature type="domain" description="PPM-type phosphatase" evidence="2">
    <location>
        <begin position="1"/>
        <end position="132"/>
    </location>
</feature>
<evidence type="ECO:0000256" key="1">
    <source>
        <dbReference type="ARBA" id="ARBA00006702"/>
    </source>
</evidence>
<dbReference type="InterPro" id="IPR015655">
    <property type="entry name" value="PP2C"/>
</dbReference>
<dbReference type="AlphaFoldDB" id="A0A4W3KGI0"/>
<reference evidence="3" key="5">
    <citation type="submission" date="2025-09" db="UniProtKB">
        <authorList>
            <consortium name="Ensembl"/>
        </authorList>
    </citation>
    <scope>IDENTIFICATION</scope>
</reference>
<dbReference type="InterPro" id="IPR001932">
    <property type="entry name" value="PPM-type_phosphatase-like_dom"/>
</dbReference>
<dbReference type="GeneTree" id="ENSGT00390000017863"/>
<dbReference type="PANTHER" id="PTHR13832:SF837">
    <property type="entry name" value="PROTEIN PHOSPHATASE 2C-LIKE DOMAIN-CONTAINING PROTEIN 1"/>
    <property type="match status" value="1"/>
</dbReference>
<dbReference type="Ensembl" id="ENSCMIT00000046721.1">
    <property type="protein sequence ID" value="ENSCMIP00000046065.1"/>
    <property type="gene ID" value="ENSCMIG00000018968.1"/>
</dbReference>
<reference evidence="4" key="3">
    <citation type="journal article" date="2014" name="Nature">
        <title>Elephant shark genome provides unique insights into gnathostome evolution.</title>
        <authorList>
            <consortium name="International Elephant Shark Genome Sequencing Consortium"/>
            <person name="Venkatesh B."/>
            <person name="Lee A.P."/>
            <person name="Ravi V."/>
            <person name="Maurya A.K."/>
            <person name="Lian M.M."/>
            <person name="Swann J.B."/>
            <person name="Ohta Y."/>
            <person name="Flajnik M.F."/>
            <person name="Sutoh Y."/>
            <person name="Kasahara M."/>
            <person name="Hoon S."/>
            <person name="Gangu V."/>
            <person name="Roy S.W."/>
            <person name="Irimia M."/>
            <person name="Korzh V."/>
            <person name="Kondrychyn I."/>
            <person name="Lim Z.W."/>
            <person name="Tay B.H."/>
            <person name="Tohari S."/>
            <person name="Kong K.W."/>
            <person name="Ho S."/>
            <person name="Lorente-Galdos B."/>
            <person name="Quilez J."/>
            <person name="Marques-Bonet T."/>
            <person name="Raney B.J."/>
            <person name="Ingham P.W."/>
            <person name="Tay A."/>
            <person name="Hillier L.W."/>
            <person name="Minx P."/>
            <person name="Boehm T."/>
            <person name="Wilson R.K."/>
            <person name="Brenner S."/>
            <person name="Warren W.C."/>
        </authorList>
    </citation>
    <scope>NUCLEOTIDE SEQUENCE [LARGE SCALE GENOMIC DNA]</scope>
</reference>
<dbReference type="Proteomes" id="UP000314986">
    <property type="component" value="Unassembled WGS sequence"/>
</dbReference>
<reference evidence="4" key="1">
    <citation type="journal article" date="2006" name="Science">
        <title>Ancient noncoding elements conserved in the human genome.</title>
        <authorList>
            <person name="Venkatesh B."/>
            <person name="Kirkness E.F."/>
            <person name="Loh Y.H."/>
            <person name="Halpern A.L."/>
            <person name="Lee A.P."/>
            <person name="Johnson J."/>
            <person name="Dandona N."/>
            <person name="Viswanathan L.D."/>
            <person name="Tay A."/>
            <person name="Venter J.C."/>
            <person name="Strausberg R.L."/>
            <person name="Brenner S."/>
        </authorList>
    </citation>
    <scope>NUCLEOTIDE SEQUENCE [LARGE SCALE GENOMIC DNA]</scope>
</reference>